<dbReference type="VEuPathDB" id="FungiDB:SPRG_05185"/>
<accession>A0A067CTW8</accession>
<evidence type="ECO:0000313" key="2">
    <source>
        <dbReference type="EMBL" id="KDO29996.1"/>
    </source>
</evidence>
<proteinExistence type="predicted"/>
<feature type="compositionally biased region" description="Polar residues" evidence="1">
    <location>
        <begin position="112"/>
        <end position="121"/>
    </location>
</feature>
<dbReference type="AlphaFoldDB" id="A0A067CTW8"/>
<reference evidence="2 3" key="1">
    <citation type="journal article" date="2013" name="PLoS Genet.">
        <title>Distinctive expansion of potential virulence genes in the genome of the oomycete fish pathogen Saprolegnia parasitica.</title>
        <authorList>
            <person name="Jiang R.H."/>
            <person name="de Bruijn I."/>
            <person name="Haas B.J."/>
            <person name="Belmonte R."/>
            <person name="Lobach L."/>
            <person name="Christie J."/>
            <person name="van den Ackerveken G."/>
            <person name="Bottin A."/>
            <person name="Bulone V."/>
            <person name="Diaz-Moreno S.M."/>
            <person name="Dumas B."/>
            <person name="Fan L."/>
            <person name="Gaulin E."/>
            <person name="Govers F."/>
            <person name="Grenville-Briggs L.J."/>
            <person name="Horner N.R."/>
            <person name="Levin J.Z."/>
            <person name="Mammella M."/>
            <person name="Meijer H.J."/>
            <person name="Morris P."/>
            <person name="Nusbaum C."/>
            <person name="Oome S."/>
            <person name="Phillips A.J."/>
            <person name="van Rooyen D."/>
            <person name="Rzeszutek E."/>
            <person name="Saraiva M."/>
            <person name="Secombes C.J."/>
            <person name="Seidl M.F."/>
            <person name="Snel B."/>
            <person name="Stassen J.H."/>
            <person name="Sykes S."/>
            <person name="Tripathy S."/>
            <person name="van den Berg H."/>
            <person name="Vega-Arreguin J.C."/>
            <person name="Wawra S."/>
            <person name="Young S.K."/>
            <person name="Zeng Q."/>
            <person name="Dieguez-Uribeondo J."/>
            <person name="Russ C."/>
            <person name="Tyler B.M."/>
            <person name="van West P."/>
        </authorList>
    </citation>
    <scope>NUCLEOTIDE SEQUENCE [LARGE SCALE GENOMIC DNA]</scope>
    <source>
        <strain evidence="2 3">CBS 223.65</strain>
    </source>
</reference>
<evidence type="ECO:0000313" key="3">
    <source>
        <dbReference type="Proteomes" id="UP000030745"/>
    </source>
</evidence>
<dbReference type="GeneID" id="24127590"/>
<dbReference type="OrthoDB" id="71468at2759"/>
<dbReference type="EMBL" id="KK583203">
    <property type="protein sequence ID" value="KDO29996.1"/>
    <property type="molecule type" value="Genomic_DNA"/>
</dbReference>
<sequence length="243" mass="28123">MDRRVATWHRVDIRRVPTLVKEVDALEKQVAEFKKTLPDTELSILLDAVERRVDEVDELRRTHADDPRAAHLDHQLLRLREVAQTLAKPAPRTAAPNARLFNSPHTKDTPPRRSNSNQQLTPPAKPAKQQPLYKWETKDPAPRSWTKLAPSRDFYILREPGHYSTDSPVLNTLELDGVFEFQIVMTRDEWKTHQYEGRRLAAETKHLERAKKSSAAKTPRYTPSLQTAAPYIEPTRIEKSIYR</sequence>
<evidence type="ECO:0000256" key="1">
    <source>
        <dbReference type="SAM" id="MobiDB-lite"/>
    </source>
</evidence>
<dbReference type="RefSeq" id="XP_012199179.1">
    <property type="nucleotide sequence ID" value="XM_012343789.1"/>
</dbReference>
<gene>
    <name evidence="2" type="ORF">SPRG_05185</name>
</gene>
<dbReference type="Proteomes" id="UP000030745">
    <property type="component" value="Unassembled WGS sequence"/>
</dbReference>
<keyword evidence="3" id="KW-1185">Reference proteome</keyword>
<name>A0A067CTW8_SAPPC</name>
<protein>
    <submittedName>
        <fullName evidence="2">Uncharacterized protein</fullName>
    </submittedName>
</protein>
<dbReference type="OMA" id="DEWKTHQ"/>
<dbReference type="KEGG" id="spar:SPRG_05185"/>
<organism evidence="2 3">
    <name type="scientific">Saprolegnia parasitica (strain CBS 223.65)</name>
    <dbReference type="NCBI Taxonomy" id="695850"/>
    <lineage>
        <taxon>Eukaryota</taxon>
        <taxon>Sar</taxon>
        <taxon>Stramenopiles</taxon>
        <taxon>Oomycota</taxon>
        <taxon>Saprolegniomycetes</taxon>
        <taxon>Saprolegniales</taxon>
        <taxon>Saprolegniaceae</taxon>
        <taxon>Saprolegnia</taxon>
    </lineage>
</organism>
<feature type="region of interest" description="Disordered" evidence="1">
    <location>
        <begin position="88"/>
        <end position="143"/>
    </location>
</feature>